<dbReference type="PATRIC" id="fig|1441923.3.peg.5153"/>
<dbReference type="Pfam" id="PF25137">
    <property type="entry name" value="ADH_Fe_C"/>
    <property type="match status" value="1"/>
</dbReference>
<dbReference type="InterPro" id="IPR001670">
    <property type="entry name" value="ADH_Fe/GldA"/>
</dbReference>
<dbReference type="Pfam" id="PF00465">
    <property type="entry name" value="Fe-ADH"/>
    <property type="match status" value="1"/>
</dbReference>
<sequence length="391" mass="41989">MPEIVKFEMPRVETVVQGAGAVREIGTELDRRGLRRVFLITGRSVGSGDAFAQLTADLGDRVVGTFKQIQAHNPVEGIVELIKAAREADADVFVAVGGGSPVDAAKLAAIGLAEGSASVEDLARNYLVFEYPNTIRQRPLTGKPMPVFAVPTTLSAAEWDGFAGSVDHARDTKDLTVYLEATPQVVFLDPEFCAHTPRELWATTGVRALDHAVETAYAKNAHPFTTALANGALTLLAENLPKSVQDPHDYEAALKCQEAAWMSIIGVHNVSLGLSHAIGHQLGAVGIPHGVTSCIMLPHVMRFLEPATSAEQARMAESLARVQGDGESVPAADRLERLLDELKVPRRVSDFGVGRDKMEGVARAALGDIVVRESPRPVDESVIFALLEKVW</sequence>
<proteinExistence type="inferred from homology"/>
<protein>
    <submittedName>
        <fullName evidence="5">Alcohol dehydrogenase</fullName>
    </submittedName>
</protein>
<dbReference type="AlphaFoldDB" id="A0A0M8PJ68"/>
<dbReference type="InterPro" id="IPR056798">
    <property type="entry name" value="ADH_Fe_C"/>
</dbReference>
<dbReference type="Gene3D" id="3.40.50.1970">
    <property type="match status" value="1"/>
</dbReference>
<accession>A0A0M8PJ68</accession>
<evidence type="ECO:0000313" key="5">
    <source>
        <dbReference type="EMBL" id="KOS53782.1"/>
    </source>
</evidence>
<comment type="similarity">
    <text evidence="1">Belongs to the iron-containing alcohol dehydrogenase family.</text>
</comment>
<dbReference type="Gene3D" id="1.20.1090.10">
    <property type="entry name" value="Dehydroquinate synthase-like - alpha domain"/>
    <property type="match status" value="1"/>
</dbReference>
<organism evidence="5 6">
    <name type="scientific">Rhodococcus rhodochrous KG-21</name>
    <dbReference type="NCBI Taxonomy" id="1441923"/>
    <lineage>
        <taxon>Bacteria</taxon>
        <taxon>Bacillati</taxon>
        <taxon>Actinomycetota</taxon>
        <taxon>Actinomycetes</taxon>
        <taxon>Mycobacteriales</taxon>
        <taxon>Nocardiaceae</taxon>
        <taxon>Rhodococcus</taxon>
    </lineage>
</organism>
<evidence type="ECO:0000256" key="1">
    <source>
        <dbReference type="ARBA" id="ARBA00007358"/>
    </source>
</evidence>
<dbReference type="GO" id="GO:0004022">
    <property type="term" value="F:alcohol dehydrogenase (NAD+) activity"/>
    <property type="evidence" value="ECO:0007669"/>
    <property type="project" value="TreeGrafter"/>
</dbReference>
<dbReference type="PANTHER" id="PTHR11496:SF102">
    <property type="entry name" value="ALCOHOL DEHYDROGENASE 4"/>
    <property type="match status" value="1"/>
</dbReference>
<keyword evidence="2" id="KW-0560">Oxidoreductase</keyword>
<dbReference type="SUPFAM" id="SSF56796">
    <property type="entry name" value="Dehydroquinate synthase-like"/>
    <property type="match status" value="1"/>
</dbReference>
<feature type="domain" description="Alcohol dehydrogenase iron-type/glycerol dehydrogenase GldA" evidence="3">
    <location>
        <begin position="14"/>
        <end position="190"/>
    </location>
</feature>
<dbReference type="GO" id="GO:0046872">
    <property type="term" value="F:metal ion binding"/>
    <property type="evidence" value="ECO:0007669"/>
    <property type="project" value="InterPro"/>
</dbReference>
<reference evidence="5 6" key="1">
    <citation type="journal article" date="2015" name="Genome Announc.">
        <title>Draft Genome Sequence of Rhodococcus rhodochrous Strain KG-21, a Soil Isolate from Oil Fields of Krishna-Godavari Basin, India.</title>
        <authorList>
            <person name="Dawar C."/>
            <person name="Aggarwal R.K."/>
        </authorList>
    </citation>
    <scope>NUCLEOTIDE SEQUENCE [LARGE SCALE GENOMIC DNA]</scope>
    <source>
        <strain evidence="5 6">KG-21</strain>
    </source>
</reference>
<evidence type="ECO:0000256" key="2">
    <source>
        <dbReference type="ARBA" id="ARBA00023002"/>
    </source>
</evidence>
<name>A0A0M8PJ68_RHORH</name>
<dbReference type="CDD" id="cd08192">
    <property type="entry name" value="MAR-like"/>
    <property type="match status" value="1"/>
</dbReference>
<dbReference type="InterPro" id="IPR039697">
    <property type="entry name" value="Alcohol_dehydrogenase_Fe"/>
</dbReference>
<evidence type="ECO:0000313" key="6">
    <source>
        <dbReference type="Proteomes" id="UP000037712"/>
    </source>
</evidence>
<dbReference type="PANTHER" id="PTHR11496">
    <property type="entry name" value="ALCOHOL DEHYDROGENASE"/>
    <property type="match status" value="1"/>
</dbReference>
<dbReference type="Proteomes" id="UP000037712">
    <property type="component" value="Unassembled WGS sequence"/>
</dbReference>
<reference evidence="6" key="2">
    <citation type="submission" date="2015-01" db="EMBL/GenBank/DDBJ databases">
        <title>Draft genome sequence of potential hydrocarbon metabolising strain of Rhodococcus rhodochrous.</title>
        <authorList>
            <person name="Aggarwal R.K."/>
            <person name="Dawar C."/>
        </authorList>
    </citation>
    <scope>NUCLEOTIDE SEQUENCE [LARGE SCALE GENOMIC DNA]</scope>
    <source>
        <strain evidence="6">KG-21</strain>
    </source>
</reference>
<gene>
    <name evidence="5" type="ORF">Z051_23695</name>
</gene>
<evidence type="ECO:0000259" key="4">
    <source>
        <dbReference type="Pfam" id="PF25137"/>
    </source>
</evidence>
<dbReference type="EMBL" id="AZYO01000093">
    <property type="protein sequence ID" value="KOS53782.1"/>
    <property type="molecule type" value="Genomic_DNA"/>
</dbReference>
<evidence type="ECO:0000259" key="3">
    <source>
        <dbReference type="Pfam" id="PF00465"/>
    </source>
</evidence>
<feature type="domain" description="Fe-containing alcohol dehydrogenase-like C-terminal" evidence="4">
    <location>
        <begin position="202"/>
        <end position="390"/>
    </location>
</feature>
<comment type="caution">
    <text evidence="5">The sequence shown here is derived from an EMBL/GenBank/DDBJ whole genome shotgun (WGS) entry which is preliminary data.</text>
</comment>